<dbReference type="PANTHER" id="PTHR48111">
    <property type="entry name" value="REGULATOR OF RPOS"/>
    <property type="match status" value="1"/>
</dbReference>
<dbReference type="RefSeq" id="WP_317063581.1">
    <property type="nucleotide sequence ID" value="NZ_WBKO01000001.1"/>
</dbReference>
<dbReference type="SMART" id="SM00448">
    <property type="entry name" value="REC"/>
    <property type="match status" value="1"/>
</dbReference>
<evidence type="ECO:0000256" key="2">
    <source>
        <dbReference type="ARBA" id="ARBA00023012"/>
    </source>
</evidence>
<reference evidence="8 9" key="1">
    <citation type="submission" date="2019-10" db="EMBL/GenBank/DDBJ databases">
        <title>Isolation and characterization of Methanoculleus sp. Wushi-C6 from a hot spring well.</title>
        <authorList>
            <person name="Chen S.-C."/>
            <person name="Lan Z.-H."/>
            <person name="You Y.-T."/>
            <person name="Lai M.-C."/>
        </authorList>
    </citation>
    <scope>NUCLEOTIDE SEQUENCE [LARGE SCALE GENOMIC DNA]</scope>
    <source>
        <strain evidence="8 9">Wushi-C6</strain>
    </source>
</reference>
<dbReference type="PANTHER" id="PTHR48111:SF1">
    <property type="entry name" value="TWO-COMPONENT RESPONSE REGULATOR ORR33"/>
    <property type="match status" value="1"/>
</dbReference>
<keyword evidence="4" id="KW-0238">DNA-binding</keyword>
<keyword evidence="2" id="KW-0902">Two-component regulatory system</keyword>
<organism evidence="8 9">
    <name type="scientific">Methanoculleus caldifontis</name>
    <dbReference type="NCBI Taxonomy" id="2651577"/>
    <lineage>
        <taxon>Archaea</taxon>
        <taxon>Methanobacteriati</taxon>
        <taxon>Methanobacteriota</taxon>
        <taxon>Stenosarchaea group</taxon>
        <taxon>Methanomicrobia</taxon>
        <taxon>Methanomicrobiales</taxon>
        <taxon>Methanomicrobiaceae</taxon>
        <taxon>Methanoculleus</taxon>
    </lineage>
</organism>
<evidence type="ECO:0000256" key="4">
    <source>
        <dbReference type="ARBA" id="ARBA00023125"/>
    </source>
</evidence>
<keyword evidence="1 6" id="KW-0597">Phosphoprotein</keyword>
<dbReference type="PROSITE" id="PS50110">
    <property type="entry name" value="RESPONSE_REGULATORY"/>
    <property type="match status" value="1"/>
</dbReference>
<keyword evidence="5" id="KW-0804">Transcription</keyword>
<dbReference type="CDD" id="cd17534">
    <property type="entry name" value="REC_DC-like"/>
    <property type="match status" value="1"/>
</dbReference>
<feature type="modified residue" description="4-aspartylphosphate" evidence="6">
    <location>
        <position position="59"/>
    </location>
</feature>
<name>A0ABU3WXU1_9EURY</name>
<evidence type="ECO:0000313" key="8">
    <source>
        <dbReference type="EMBL" id="MDV2480612.1"/>
    </source>
</evidence>
<proteinExistence type="predicted"/>
<evidence type="ECO:0000256" key="3">
    <source>
        <dbReference type="ARBA" id="ARBA00023015"/>
    </source>
</evidence>
<keyword evidence="9" id="KW-1185">Reference proteome</keyword>
<feature type="domain" description="Response regulatory" evidence="7">
    <location>
        <begin position="9"/>
        <end position="124"/>
    </location>
</feature>
<keyword evidence="3" id="KW-0805">Transcription regulation</keyword>
<dbReference type="Pfam" id="PF00072">
    <property type="entry name" value="Response_reg"/>
    <property type="match status" value="1"/>
</dbReference>
<protein>
    <submittedName>
        <fullName evidence="8">Response regulator</fullName>
    </submittedName>
</protein>
<evidence type="ECO:0000256" key="5">
    <source>
        <dbReference type="ARBA" id="ARBA00023163"/>
    </source>
</evidence>
<comment type="caution">
    <text evidence="8">The sequence shown here is derived from an EMBL/GenBank/DDBJ whole genome shotgun (WGS) entry which is preliminary data.</text>
</comment>
<dbReference type="InterPro" id="IPR001789">
    <property type="entry name" value="Sig_transdc_resp-reg_receiver"/>
</dbReference>
<dbReference type="InterPro" id="IPR039420">
    <property type="entry name" value="WalR-like"/>
</dbReference>
<evidence type="ECO:0000313" key="9">
    <source>
        <dbReference type="Proteomes" id="UP001281203"/>
    </source>
</evidence>
<accession>A0ABU3WXU1</accession>
<dbReference type="Proteomes" id="UP001281203">
    <property type="component" value="Unassembled WGS sequence"/>
</dbReference>
<dbReference type="InterPro" id="IPR011006">
    <property type="entry name" value="CheY-like_superfamily"/>
</dbReference>
<dbReference type="EMBL" id="WBKO01000001">
    <property type="protein sequence ID" value="MDV2480612.1"/>
    <property type="molecule type" value="Genomic_DNA"/>
</dbReference>
<evidence type="ECO:0000256" key="1">
    <source>
        <dbReference type="ARBA" id="ARBA00022553"/>
    </source>
</evidence>
<evidence type="ECO:0000256" key="6">
    <source>
        <dbReference type="PROSITE-ProRule" id="PRU00169"/>
    </source>
</evidence>
<evidence type="ECO:0000259" key="7">
    <source>
        <dbReference type="PROSITE" id="PS50110"/>
    </source>
</evidence>
<gene>
    <name evidence="8" type="ORF">F8E02_01040</name>
</gene>
<dbReference type="Gene3D" id="3.40.50.2300">
    <property type="match status" value="1"/>
</dbReference>
<dbReference type="SUPFAM" id="SSF52172">
    <property type="entry name" value="CheY-like"/>
    <property type="match status" value="1"/>
</dbReference>
<sequence length="127" mass="13833">MTGTGEETRILVVEDDGIIALDMVARLEDLGYRSVAVATTGEDAIREAERVRPHLIFMDITLKGSMDGIEAARIIRDRLGLPVVYVTAYSDQSVRSRAEATSPAGYVLKPFTTGDLICAIRHALQPT</sequence>